<evidence type="ECO:0000256" key="3">
    <source>
        <dbReference type="ARBA" id="ARBA00023277"/>
    </source>
</evidence>
<dbReference type="AlphaFoldDB" id="A0A1B1MQM2"/>
<evidence type="ECO:0000256" key="1">
    <source>
        <dbReference type="ARBA" id="ARBA00022729"/>
    </source>
</evidence>
<feature type="region of interest" description="Disordered" evidence="6">
    <location>
        <begin position="131"/>
        <end position="150"/>
    </location>
</feature>
<dbReference type="Pfam" id="PF13205">
    <property type="entry name" value="Big_5"/>
    <property type="match status" value="1"/>
</dbReference>
<evidence type="ECO:0000313" key="9">
    <source>
        <dbReference type="EMBL" id="ANS70888.1"/>
    </source>
</evidence>
<dbReference type="Gene3D" id="3.20.20.80">
    <property type="entry name" value="Glycosidases"/>
    <property type="match status" value="1"/>
</dbReference>
<dbReference type="EMBL" id="KU509535">
    <property type="protein sequence ID" value="ANS70888.1"/>
    <property type="molecule type" value="Genomic_DNA"/>
</dbReference>
<dbReference type="InterPro" id="IPR001547">
    <property type="entry name" value="Glyco_hydro_5"/>
</dbReference>
<protein>
    <submittedName>
        <fullName evidence="9">Endoglucanase</fullName>
    </submittedName>
</protein>
<keyword evidence="4" id="KW-0326">Glycosidase</keyword>
<keyword evidence="1" id="KW-0732">Signal</keyword>
<dbReference type="PANTHER" id="PTHR31297">
    <property type="entry name" value="GLUCAN ENDO-1,6-BETA-GLUCOSIDASE B"/>
    <property type="match status" value="1"/>
</dbReference>
<evidence type="ECO:0000259" key="8">
    <source>
        <dbReference type="Pfam" id="PF13205"/>
    </source>
</evidence>
<organism evidence="9">
    <name type="scientific">uncultured organism</name>
    <dbReference type="NCBI Taxonomy" id="155900"/>
    <lineage>
        <taxon>unclassified sequences</taxon>
        <taxon>environmental samples</taxon>
    </lineage>
</organism>
<sequence length="505" mass="55886">MKKTLSLFYLLLAVFSFTACGGSDDDNSYTPDESTNVEAPKVVSISPADGSTDLEPGTINITVTYDQLIIFTESSYTQITTTSGTITSAKAVNKTLTITMTCGAGASVTVTIPAGLVKNSKNVPAEKTTISFTTKENEQQEPSDEHESASQAVLNMGPGWNLGNTLDSHGSWIGDHQTSDKYEMAWGQPLTDAHLMKALKEKGFGAVRVPVTWYQHIQADGTVDKEWLDRVQQIVDYVIDAGMYCILNVHHDTAAHDDAWVVADADKYNNKTARWPNLTGKECYEKLWTQIATRFRDYGDKLIFEGYNEMLDKNYSWSQPKSSSSYSVVNSWAETFVAAVRATGGNNQYRNLIVTTYSGASGDQPLSNLQIPASEATSGHVIVEVHSYDPYDWVNKYNFKWTDACHNEIAKMFERLQNYVISKGYPVIIGEYGSNGANETTINKNSTAAQKAEAGRQAADMSRLCRQYNAACFYWMGIIDGADRAEATFKWSMEQVADSIVKVYQ</sequence>
<dbReference type="GO" id="GO:0008422">
    <property type="term" value="F:beta-glucosidase activity"/>
    <property type="evidence" value="ECO:0007669"/>
    <property type="project" value="TreeGrafter"/>
</dbReference>
<keyword evidence="3" id="KW-0119">Carbohydrate metabolism</keyword>
<evidence type="ECO:0000256" key="6">
    <source>
        <dbReference type="SAM" id="MobiDB-lite"/>
    </source>
</evidence>
<dbReference type="InterPro" id="IPR032812">
    <property type="entry name" value="SbsA_Ig"/>
</dbReference>
<reference evidence="9" key="1">
    <citation type="submission" date="2016-01" db="EMBL/GenBank/DDBJ databases">
        <title>Characterizaion of endoglucanase from rumen of camel.</title>
        <authorList>
            <person name="Mehrabani A.G."/>
            <person name="Hojjati F."/>
            <person name="Ghadikolaei K.K."/>
            <person name="Shojaei M."/>
            <person name="Gharechahi J."/>
            <person name="Salekdeh G.H."/>
            <person name="Noghabi K.A."/>
            <person name="Zahiri H.S."/>
        </authorList>
    </citation>
    <scope>NUCLEOTIDE SEQUENCE</scope>
</reference>
<dbReference type="SUPFAM" id="SSF51445">
    <property type="entry name" value="(Trans)glycosidases"/>
    <property type="match status" value="1"/>
</dbReference>
<dbReference type="GO" id="GO:0005576">
    <property type="term" value="C:extracellular region"/>
    <property type="evidence" value="ECO:0007669"/>
    <property type="project" value="TreeGrafter"/>
</dbReference>
<evidence type="ECO:0000256" key="5">
    <source>
        <dbReference type="ARBA" id="ARBA00023326"/>
    </source>
</evidence>
<keyword evidence="5" id="KW-0624">Polysaccharide degradation</keyword>
<proteinExistence type="predicted"/>
<keyword evidence="2" id="KW-0378">Hydrolase</keyword>
<feature type="compositionally biased region" description="Basic and acidic residues" evidence="6">
    <location>
        <begin position="135"/>
        <end position="148"/>
    </location>
</feature>
<name>A0A1B1MQM2_9ZZZZ</name>
<evidence type="ECO:0000256" key="4">
    <source>
        <dbReference type="ARBA" id="ARBA00023295"/>
    </source>
</evidence>
<dbReference type="GO" id="GO:0009251">
    <property type="term" value="P:glucan catabolic process"/>
    <property type="evidence" value="ECO:0007669"/>
    <property type="project" value="TreeGrafter"/>
</dbReference>
<feature type="domain" description="Glycoside hydrolase family 5" evidence="7">
    <location>
        <begin position="170"/>
        <end position="476"/>
    </location>
</feature>
<dbReference type="InterPro" id="IPR017853">
    <property type="entry name" value="GH"/>
</dbReference>
<dbReference type="Pfam" id="PF00150">
    <property type="entry name" value="Cellulase"/>
    <property type="match status" value="1"/>
</dbReference>
<evidence type="ECO:0000256" key="2">
    <source>
        <dbReference type="ARBA" id="ARBA00022801"/>
    </source>
</evidence>
<dbReference type="InterPro" id="IPR050386">
    <property type="entry name" value="Glycosyl_hydrolase_5"/>
</dbReference>
<dbReference type="PANTHER" id="PTHR31297:SF41">
    <property type="entry name" value="ENDOGLUCANASE, PUTATIVE (AFU_ORTHOLOGUE AFUA_5G01830)-RELATED"/>
    <property type="match status" value="1"/>
</dbReference>
<dbReference type="PROSITE" id="PS51257">
    <property type="entry name" value="PROKAR_LIPOPROTEIN"/>
    <property type="match status" value="1"/>
</dbReference>
<feature type="domain" description="SbsA Ig-like" evidence="8">
    <location>
        <begin position="38"/>
        <end position="134"/>
    </location>
</feature>
<evidence type="ECO:0000259" key="7">
    <source>
        <dbReference type="Pfam" id="PF00150"/>
    </source>
</evidence>
<accession>A0A1B1MQM2</accession>